<evidence type="ECO:0000259" key="2">
    <source>
        <dbReference type="Pfam" id="PF07990"/>
    </source>
</evidence>
<organism evidence="3 4">
    <name type="scientific">Nyssa sinensis</name>
    <dbReference type="NCBI Taxonomy" id="561372"/>
    <lineage>
        <taxon>Eukaryota</taxon>
        <taxon>Viridiplantae</taxon>
        <taxon>Streptophyta</taxon>
        <taxon>Embryophyta</taxon>
        <taxon>Tracheophyta</taxon>
        <taxon>Spermatophyta</taxon>
        <taxon>Magnoliopsida</taxon>
        <taxon>eudicotyledons</taxon>
        <taxon>Gunneridae</taxon>
        <taxon>Pentapetalae</taxon>
        <taxon>asterids</taxon>
        <taxon>Cornales</taxon>
        <taxon>Nyssaceae</taxon>
        <taxon>Nyssa</taxon>
    </lineage>
</organism>
<dbReference type="EMBL" id="CM018039">
    <property type="protein sequence ID" value="KAA8537115.1"/>
    <property type="molecule type" value="Genomic_DNA"/>
</dbReference>
<gene>
    <name evidence="3" type="ORF">F0562_029593</name>
</gene>
<reference evidence="3 4" key="1">
    <citation type="submission" date="2019-09" db="EMBL/GenBank/DDBJ databases">
        <title>A chromosome-level genome assembly of the Chinese tupelo Nyssa sinensis.</title>
        <authorList>
            <person name="Yang X."/>
            <person name="Kang M."/>
            <person name="Yang Y."/>
            <person name="Xiong H."/>
            <person name="Wang M."/>
            <person name="Zhang Z."/>
            <person name="Wang Z."/>
            <person name="Wu H."/>
            <person name="Ma T."/>
            <person name="Liu J."/>
            <person name="Xi Z."/>
        </authorList>
    </citation>
    <scope>NUCLEOTIDE SEQUENCE [LARGE SCALE GENOMIC DNA]</scope>
    <source>
        <strain evidence="3">J267</strain>
        <tissue evidence="3">Leaf</tissue>
    </source>
</reference>
<dbReference type="OrthoDB" id="668540at2759"/>
<dbReference type="AlphaFoldDB" id="A0A5J5B1F4"/>
<sequence length="285" mass="30403">MPISPRTVANSATATTAVVGGRAVSGDSNGDVVPDDTAAALYAVSPPSPPPSIPNSAISTTSRIQRHDHRLEYTPGWGIGPQTPYLNGSLFHKRIEPHIAKNLLTGFSTSDRDFRLEALNLSSEPQRHGSNQDSGPVAPAGKKPDSTTLNDPSMDGECISNSYLDSIGLRKAYLGSLLSPQKSQFGLPYLGESGSLNYGFYGNPTFGMGMPYPGSLLVGPLLPNSLIGSCSPVGLREQNMRFPYGMKNLAGAIMGFWHSEADEIAGDIVEFSTDQNRSRFIQTKT</sequence>
<keyword evidence="4" id="KW-1185">Reference proteome</keyword>
<dbReference type="Proteomes" id="UP000325577">
    <property type="component" value="Linkage Group LG16"/>
</dbReference>
<feature type="compositionally biased region" description="Polar residues" evidence="1">
    <location>
        <begin position="121"/>
        <end position="134"/>
    </location>
</feature>
<protein>
    <recommendedName>
        <fullName evidence="2">Nucleic acid binding NABP domain-containing protein</fullName>
    </recommendedName>
</protein>
<feature type="region of interest" description="Disordered" evidence="1">
    <location>
        <begin position="121"/>
        <end position="155"/>
    </location>
</feature>
<evidence type="ECO:0000313" key="4">
    <source>
        <dbReference type="Proteomes" id="UP000325577"/>
    </source>
</evidence>
<feature type="region of interest" description="Disordered" evidence="1">
    <location>
        <begin position="45"/>
        <end position="64"/>
    </location>
</feature>
<dbReference type="InterPro" id="IPR012940">
    <property type="entry name" value="NABP"/>
</dbReference>
<evidence type="ECO:0000256" key="1">
    <source>
        <dbReference type="SAM" id="MobiDB-lite"/>
    </source>
</evidence>
<proteinExistence type="predicted"/>
<evidence type="ECO:0000313" key="3">
    <source>
        <dbReference type="EMBL" id="KAA8537115.1"/>
    </source>
</evidence>
<accession>A0A5J5B1F4</accession>
<feature type="domain" description="Nucleic acid binding NABP" evidence="2">
    <location>
        <begin position="147"/>
        <end position="262"/>
    </location>
</feature>
<dbReference type="Pfam" id="PF07990">
    <property type="entry name" value="NABP"/>
    <property type="match status" value="1"/>
</dbReference>
<name>A0A5J5B1F4_9ASTE</name>